<organism evidence="15 16">
    <name type="scientific">Dillenia turbinata</name>
    <dbReference type="NCBI Taxonomy" id="194707"/>
    <lineage>
        <taxon>Eukaryota</taxon>
        <taxon>Viridiplantae</taxon>
        <taxon>Streptophyta</taxon>
        <taxon>Embryophyta</taxon>
        <taxon>Tracheophyta</taxon>
        <taxon>Spermatophyta</taxon>
        <taxon>Magnoliopsida</taxon>
        <taxon>eudicotyledons</taxon>
        <taxon>Gunneridae</taxon>
        <taxon>Pentapetalae</taxon>
        <taxon>Dilleniales</taxon>
        <taxon>Dilleniaceae</taxon>
        <taxon>Dillenia</taxon>
    </lineage>
</organism>
<accession>A0AAN8VYG0</accession>
<keyword evidence="10 12" id="KW-0472">Membrane</keyword>
<dbReference type="GO" id="GO:0007165">
    <property type="term" value="P:signal transduction"/>
    <property type="evidence" value="ECO:0007669"/>
    <property type="project" value="UniProtKB-ARBA"/>
</dbReference>
<feature type="chain" id="PRO_5042853993" evidence="13">
    <location>
        <begin position="25"/>
        <end position="1050"/>
    </location>
</feature>
<keyword evidence="8" id="KW-0677">Repeat</keyword>
<feature type="domain" description="Leucine-rich repeat-containing N-terminal plant-type" evidence="14">
    <location>
        <begin position="30"/>
        <end position="71"/>
    </location>
</feature>
<evidence type="ECO:0000256" key="12">
    <source>
        <dbReference type="SAM" id="Phobius"/>
    </source>
</evidence>
<name>A0AAN8VYG0_9MAGN</name>
<dbReference type="PRINTS" id="PR00019">
    <property type="entry name" value="LEURICHRPT"/>
</dbReference>
<evidence type="ECO:0000256" key="2">
    <source>
        <dbReference type="ARBA" id="ARBA00009592"/>
    </source>
</evidence>
<dbReference type="PROSITE" id="PS51450">
    <property type="entry name" value="LRR"/>
    <property type="match status" value="1"/>
</dbReference>
<keyword evidence="9 12" id="KW-1133">Transmembrane helix</keyword>
<keyword evidence="11" id="KW-0325">Glycoprotein</keyword>
<dbReference type="InterPro" id="IPR013210">
    <property type="entry name" value="LRR_N_plant-typ"/>
</dbReference>
<dbReference type="SMART" id="SM00369">
    <property type="entry name" value="LRR_TYP"/>
    <property type="match status" value="8"/>
</dbReference>
<evidence type="ECO:0000256" key="11">
    <source>
        <dbReference type="ARBA" id="ARBA00023180"/>
    </source>
</evidence>
<dbReference type="FunFam" id="3.80.10.10:FF:000041">
    <property type="entry name" value="LRR receptor-like serine/threonine-protein kinase ERECTA"/>
    <property type="match status" value="1"/>
</dbReference>
<evidence type="ECO:0000256" key="13">
    <source>
        <dbReference type="SAM" id="SignalP"/>
    </source>
</evidence>
<dbReference type="PANTHER" id="PTHR48061">
    <property type="entry name" value="LEUCINE-RICH REPEAT RECEPTOR PROTEIN KINASE EMS1-LIKE-RELATED"/>
    <property type="match status" value="1"/>
</dbReference>
<dbReference type="Pfam" id="PF08263">
    <property type="entry name" value="LRRNT_2"/>
    <property type="match status" value="1"/>
</dbReference>
<evidence type="ECO:0000256" key="6">
    <source>
        <dbReference type="ARBA" id="ARBA00022692"/>
    </source>
</evidence>
<evidence type="ECO:0000256" key="4">
    <source>
        <dbReference type="ARBA" id="ARBA00022553"/>
    </source>
</evidence>
<dbReference type="InterPro" id="IPR001611">
    <property type="entry name" value="Leu-rich_rpt"/>
</dbReference>
<keyword evidence="7 13" id="KW-0732">Signal</keyword>
<proteinExistence type="inferred from homology"/>
<feature type="signal peptide" evidence="13">
    <location>
        <begin position="1"/>
        <end position="24"/>
    </location>
</feature>
<evidence type="ECO:0000256" key="8">
    <source>
        <dbReference type="ARBA" id="ARBA00022737"/>
    </source>
</evidence>
<evidence type="ECO:0000259" key="14">
    <source>
        <dbReference type="Pfam" id="PF08263"/>
    </source>
</evidence>
<dbReference type="EMBL" id="JBAMMX010000004">
    <property type="protein sequence ID" value="KAK6943163.1"/>
    <property type="molecule type" value="Genomic_DNA"/>
</dbReference>
<feature type="transmembrane region" description="Helical" evidence="12">
    <location>
        <begin position="1008"/>
        <end position="1030"/>
    </location>
</feature>
<dbReference type="InterPro" id="IPR032675">
    <property type="entry name" value="LRR_dom_sf"/>
</dbReference>
<protein>
    <submittedName>
        <fullName evidence="15">Leucine-rich repeat</fullName>
    </submittedName>
</protein>
<dbReference type="FunFam" id="3.80.10.10:FF:000111">
    <property type="entry name" value="LRR receptor-like serine/threonine-protein kinase ERECTA"/>
    <property type="match status" value="1"/>
</dbReference>
<dbReference type="Gene3D" id="3.80.10.10">
    <property type="entry name" value="Ribonuclease Inhibitor"/>
    <property type="match status" value="5"/>
</dbReference>
<dbReference type="InterPro" id="IPR046956">
    <property type="entry name" value="RLP23-like"/>
</dbReference>
<evidence type="ECO:0000313" key="16">
    <source>
        <dbReference type="Proteomes" id="UP001370490"/>
    </source>
</evidence>
<reference evidence="15 16" key="1">
    <citation type="submission" date="2023-12" db="EMBL/GenBank/DDBJ databases">
        <title>A high-quality genome assembly for Dillenia turbinata (Dilleniales).</title>
        <authorList>
            <person name="Chanderbali A."/>
        </authorList>
    </citation>
    <scope>NUCLEOTIDE SEQUENCE [LARGE SCALE GENOMIC DNA]</scope>
    <source>
        <strain evidence="15">LSX21</strain>
        <tissue evidence="15">Leaf</tissue>
    </source>
</reference>
<keyword evidence="6 12" id="KW-0812">Transmembrane</keyword>
<keyword evidence="5" id="KW-0433">Leucine-rich repeat</keyword>
<evidence type="ECO:0000256" key="1">
    <source>
        <dbReference type="ARBA" id="ARBA00004251"/>
    </source>
</evidence>
<keyword evidence="4" id="KW-0597">Phosphoprotein</keyword>
<dbReference type="AlphaFoldDB" id="A0AAN8VYG0"/>
<comment type="similarity">
    <text evidence="2">Belongs to the RLP family.</text>
</comment>
<evidence type="ECO:0000256" key="7">
    <source>
        <dbReference type="ARBA" id="ARBA00022729"/>
    </source>
</evidence>
<keyword evidence="16" id="KW-1185">Reference proteome</keyword>
<comment type="caution">
    <text evidence="15">The sequence shown here is derived from an EMBL/GenBank/DDBJ whole genome shotgun (WGS) entry which is preliminary data.</text>
</comment>
<dbReference type="PANTHER" id="PTHR48061:SF2">
    <property type="entry name" value="RECEPTOR LIKE PROTEIN 30-LIKE"/>
    <property type="match status" value="1"/>
</dbReference>
<dbReference type="FunFam" id="3.80.10.10:FF:000383">
    <property type="entry name" value="Leucine-rich repeat receptor protein kinase EMS1"/>
    <property type="match status" value="1"/>
</dbReference>
<evidence type="ECO:0000256" key="9">
    <source>
        <dbReference type="ARBA" id="ARBA00022989"/>
    </source>
</evidence>
<sequence>MKIHSHLLLFLGHLSSICIVLGSAQCQCLADQKSLMLQLKQGLVYNSSLSTKLVQWNSSTDCCQWSGVTCSSLGQVVALDLSSETISGGINSSSLFRLQYLQNLSLAYNSFHYTPIPSGFERLKNLTHLNLSNSPFAGQIPIEISCLTELVILDLSSIVFPGEDQLKLEDPSLESLVKNLTKLTQLHLDGVNISALGIEWCQALSSLPNLQVLSLSNCHLSGPIHDSLAKLRSLSSIRLDQNNLSTQVPEFFSKYSNLTSLHLSSCELNGIFPEKILQVATLQTLDLFNNPLLHGSLPEFPQSGALQTLVLSDTQFTGTLPESIGSLQMLSRIEIARCNLSGLIPKSMSNLTALLYIDFSTNILTGPIPSFSMSRNLTEIILSHNQLTGSLPSTYWEGLQHLVNVDMRNNSLRGRVPSSLFSLPSLQWIQLSYNLLNGQIDEVSNSSSSSLNTIDLQSNNLAGPIPTFFFKFQKLSVLLLSFNSFSGLIQLDMFQNLRDLTTLELSYNNLSIGSLNKSFTTLTPQFATLKLASCYLKEFPYLAYQSRLISLDLSNNLLSGKVPSWIWSLRYLQNLNLSHNNLVDVQGSPQNSSLVFLDLSSNLLNGTTPTPPRSAAYVDYSNNHLISSIPDDIGHLLIFAIFFSLSNNGLTGAIPKSFCNAAFLQVLDLSNNNLNGSIPPCLIGRENLVVLNLRANNLVGGISGAFPSGCGLQTLDLGVNHLEGKIPESLFNCKMLEVLNLGHNQIDDTFPCWLESVPALRVLVLRANNFHGAIGCEDVKNNGSFEMLQIVDMSLNNFSGHLPSRCFLTWKAMMANEDEAGSELNHLKFGVLELSQVYYQDVVTVTSKGLEMELVKILTIFTSIDFSENNFDGLIPDEMGELQSLYVLNLSGNALTGNIPSSLGNLKQLESLDLSRNQLTEEIPAQLASLNFLSYLNLAFNELVGRIPVGTQIQSFSPASFEGNKGLCGAPLTVKCSISPAMQPIVGLPTPTIAKTHSSSALQDHSEVLISAGFGFLFGFCMVIGSLLLCKGWRDFYFVQIEIYLLRLRH</sequence>
<gene>
    <name evidence="15" type="ORF">RJ641_028540</name>
</gene>
<dbReference type="FunFam" id="3.80.10.10:FF:000095">
    <property type="entry name" value="LRR receptor-like serine/threonine-protein kinase GSO1"/>
    <property type="match status" value="1"/>
</dbReference>
<dbReference type="Proteomes" id="UP001370490">
    <property type="component" value="Unassembled WGS sequence"/>
</dbReference>
<comment type="subcellular location">
    <subcellularLocation>
        <location evidence="1">Cell membrane</location>
        <topology evidence="1">Single-pass type I membrane protein</topology>
    </subcellularLocation>
</comment>
<evidence type="ECO:0000256" key="3">
    <source>
        <dbReference type="ARBA" id="ARBA00022475"/>
    </source>
</evidence>
<dbReference type="GO" id="GO:0005886">
    <property type="term" value="C:plasma membrane"/>
    <property type="evidence" value="ECO:0007669"/>
    <property type="project" value="UniProtKB-SubCell"/>
</dbReference>
<evidence type="ECO:0000313" key="15">
    <source>
        <dbReference type="EMBL" id="KAK6943163.1"/>
    </source>
</evidence>
<evidence type="ECO:0000256" key="10">
    <source>
        <dbReference type="ARBA" id="ARBA00023136"/>
    </source>
</evidence>
<dbReference type="SUPFAM" id="SSF52058">
    <property type="entry name" value="L domain-like"/>
    <property type="match status" value="3"/>
</dbReference>
<evidence type="ECO:0000256" key="5">
    <source>
        <dbReference type="ARBA" id="ARBA00022614"/>
    </source>
</evidence>
<dbReference type="Pfam" id="PF00560">
    <property type="entry name" value="LRR_1"/>
    <property type="match status" value="5"/>
</dbReference>
<keyword evidence="3" id="KW-1003">Cell membrane</keyword>
<dbReference type="InterPro" id="IPR003591">
    <property type="entry name" value="Leu-rich_rpt_typical-subtyp"/>
</dbReference>
<dbReference type="Pfam" id="PF13855">
    <property type="entry name" value="LRR_8"/>
    <property type="match status" value="6"/>
</dbReference>